<sequence length="221" mass="24369">MLLTAVVSVLLFSFHNNVLNFSLVSISVYLHSVGKLQPHCNKLKNQAKKTDINCDATLKSLFGGRDKVGMLEISELLSRGFPKISKLLWSMEPGMALCPQWRSPTSTRRAAVWQVGDRAATLGLDFFQWLLSAVKAKGLKQETVTRILINYAQNSLHGLMARDMRRVMQITGMEAHDGTIATVVSSCAQMGALDLGQYFHAYCDVHGLGKELSVKNALMAV</sequence>
<dbReference type="Gramene" id="Zm00001eb085720_T001">
    <property type="protein sequence ID" value="Zm00001eb085720_P001"/>
    <property type="gene ID" value="Zm00001eb085720"/>
</dbReference>
<evidence type="ECO:0008006" key="6">
    <source>
        <dbReference type="Google" id="ProtNLM"/>
    </source>
</evidence>
<accession>A0A804MHG2</accession>
<dbReference type="Pfam" id="PF03000">
    <property type="entry name" value="NPH3"/>
    <property type="match status" value="1"/>
</dbReference>
<evidence type="ECO:0000256" key="1">
    <source>
        <dbReference type="SAM" id="SignalP"/>
    </source>
</evidence>
<reference evidence="4" key="2">
    <citation type="submission" date="2019-07" db="EMBL/GenBank/DDBJ databases">
        <authorList>
            <person name="Seetharam A."/>
            <person name="Woodhouse M."/>
            <person name="Cannon E."/>
        </authorList>
    </citation>
    <scope>NUCLEOTIDE SEQUENCE [LARGE SCALE GENOMIC DNA]</scope>
    <source>
        <strain evidence="4">cv. B73</strain>
    </source>
</reference>
<keyword evidence="1" id="KW-0732">Signal</keyword>
<dbReference type="InterPro" id="IPR027356">
    <property type="entry name" value="NPH3_dom"/>
</dbReference>
<dbReference type="Gene3D" id="1.10.245.10">
    <property type="entry name" value="SWIB/MDM2 domain"/>
    <property type="match status" value="1"/>
</dbReference>
<keyword evidence="5" id="KW-1185">Reference proteome</keyword>
<feature type="signal peptide" evidence="1">
    <location>
        <begin position="1"/>
        <end position="20"/>
    </location>
</feature>
<dbReference type="EnsemblPlants" id="Zm00001eb085720_T001">
    <property type="protein sequence ID" value="Zm00001eb085720_P001"/>
    <property type="gene ID" value="Zm00001eb085720"/>
</dbReference>
<feature type="domain" description="DM2" evidence="2">
    <location>
        <begin position="41"/>
        <end position="79"/>
    </location>
</feature>
<evidence type="ECO:0000313" key="4">
    <source>
        <dbReference type="EnsemblPlants" id="Zm00001eb085720_P001"/>
    </source>
</evidence>
<proteinExistence type="predicted"/>
<evidence type="ECO:0000259" key="3">
    <source>
        <dbReference type="Pfam" id="PF03000"/>
    </source>
</evidence>
<name>A0A804MHG2_MAIZE</name>
<dbReference type="InterPro" id="IPR036885">
    <property type="entry name" value="SWIB_MDM2_dom_sf"/>
</dbReference>
<dbReference type="InterPro" id="IPR003121">
    <property type="entry name" value="SWIB_MDM2_domain"/>
</dbReference>
<dbReference type="AlphaFoldDB" id="A0A804MHG2"/>
<dbReference type="SUPFAM" id="SSF47592">
    <property type="entry name" value="SWIB/MDM2 domain"/>
    <property type="match status" value="1"/>
</dbReference>
<dbReference type="InParanoid" id="A0A804MHG2"/>
<dbReference type="Proteomes" id="UP000007305">
    <property type="component" value="Chromosome 2"/>
</dbReference>
<organism evidence="4 5">
    <name type="scientific">Zea mays</name>
    <name type="common">Maize</name>
    <dbReference type="NCBI Taxonomy" id="4577"/>
    <lineage>
        <taxon>Eukaryota</taxon>
        <taxon>Viridiplantae</taxon>
        <taxon>Streptophyta</taxon>
        <taxon>Embryophyta</taxon>
        <taxon>Tracheophyta</taxon>
        <taxon>Spermatophyta</taxon>
        <taxon>Magnoliopsida</taxon>
        <taxon>Liliopsida</taxon>
        <taxon>Poales</taxon>
        <taxon>Poaceae</taxon>
        <taxon>PACMAD clade</taxon>
        <taxon>Panicoideae</taxon>
        <taxon>Andropogonodae</taxon>
        <taxon>Andropogoneae</taxon>
        <taxon>Tripsacinae</taxon>
        <taxon>Zea</taxon>
    </lineage>
</organism>
<protein>
    <recommendedName>
        <fullName evidence="6">Pentatricopeptide repeat-containing protein</fullName>
    </recommendedName>
</protein>
<dbReference type="CDD" id="cd10567">
    <property type="entry name" value="SWIB-MDM2_like"/>
    <property type="match status" value="1"/>
</dbReference>
<evidence type="ECO:0000259" key="2">
    <source>
        <dbReference type="Pfam" id="PF02201"/>
    </source>
</evidence>
<feature type="domain" description="NPH3" evidence="3">
    <location>
        <begin position="119"/>
        <end position="166"/>
    </location>
</feature>
<reference evidence="4" key="3">
    <citation type="submission" date="2021-05" db="UniProtKB">
        <authorList>
            <consortium name="EnsemblPlants"/>
        </authorList>
    </citation>
    <scope>IDENTIFICATION</scope>
    <source>
        <strain evidence="4">cv. B73</strain>
    </source>
</reference>
<evidence type="ECO:0000313" key="5">
    <source>
        <dbReference type="Proteomes" id="UP000007305"/>
    </source>
</evidence>
<dbReference type="Pfam" id="PF02201">
    <property type="entry name" value="SWIB"/>
    <property type="match status" value="1"/>
</dbReference>
<feature type="chain" id="PRO_5033014418" description="Pentatricopeptide repeat-containing protein" evidence="1">
    <location>
        <begin position="21"/>
        <end position="221"/>
    </location>
</feature>
<reference evidence="5" key="1">
    <citation type="submission" date="2015-12" db="EMBL/GenBank/DDBJ databases">
        <title>Update maize B73 reference genome by single molecule sequencing technologies.</title>
        <authorList>
            <consortium name="Maize Genome Sequencing Project"/>
            <person name="Ware D."/>
        </authorList>
    </citation>
    <scope>NUCLEOTIDE SEQUENCE [LARGE SCALE GENOMIC DNA]</scope>
    <source>
        <strain evidence="5">cv. B73</strain>
    </source>
</reference>